<protein>
    <submittedName>
        <fullName evidence="1">Uncharacterized protein</fullName>
    </submittedName>
</protein>
<reference evidence="2" key="1">
    <citation type="journal article" date="2022" name="Mol. Ecol. Resour.">
        <title>The genomes of chicory, endive, great burdock and yacon provide insights into Asteraceae palaeo-polyploidization history and plant inulin production.</title>
        <authorList>
            <person name="Fan W."/>
            <person name="Wang S."/>
            <person name="Wang H."/>
            <person name="Wang A."/>
            <person name="Jiang F."/>
            <person name="Liu H."/>
            <person name="Zhao H."/>
            <person name="Xu D."/>
            <person name="Zhang Y."/>
        </authorList>
    </citation>
    <scope>NUCLEOTIDE SEQUENCE [LARGE SCALE GENOMIC DNA]</scope>
    <source>
        <strain evidence="2">cv. Yunnan</strain>
    </source>
</reference>
<accession>A0ACB9J9J6</accession>
<organism evidence="1 2">
    <name type="scientific">Smallanthus sonchifolius</name>
    <dbReference type="NCBI Taxonomy" id="185202"/>
    <lineage>
        <taxon>Eukaryota</taxon>
        <taxon>Viridiplantae</taxon>
        <taxon>Streptophyta</taxon>
        <taxon>Embryophyta</taxon>
        <taxon>Tracheophyta</taxon>
        <taxon>Spermatophyta</taxon>
        <taxon>Magnoliopsida</taxon>
        <taxon>eudicotyledons</taxon>
        <taxon>Gunneridae</taxon>
        <taxon>Pentapetalae</taxon>
        <taxon>asterids</taxon>
        <taxon>campanulids</taxon>
        <taxon>Asterales</taxon>
        <taxon>Asteraceae</taxon>
        <taxon>Asteroideae</taxon>
        <taxon>Heliantheae alliance</taxon>
        <taxon>Millerieae</taxon>
        <taxon>Smallanthus</taxon>
    </lineage>
</organism>
<dbReference type="EMBL" id="CM042022">
    <property type="protein sequence ID" value="KAI3816613.1"/>
    <property type="molecule type" value="Genomic_DNA"/>
</dbReference>
<dbReference type="Proteomes" id="UP001056120">
    <property type="component" value="Linkage Group LG05"/>
</dbReference>
<comment type="caution">
    <text evidence="1">The sequence shown here is derived from an EMBL/GenBank/DDBJ whole genome shotgun (WGS) entry which is preliminary data.</text>
</comment>
<evidence type="ECO:0000313" key="2">
    <source>
        <dbReference type="Proteomes" id="UP001056120"/>
    </source>
</evidence>
<sequence length="348" mass="38919">MINVFGGKLTLSVGDESITFDAMTPVEDVGEHSHSVCMLDSFIGDHRDYDPEREFDEPAPNLGEISEWALEMERLLNESDDYDEEVPDYLLEIIAEFDEIIGKTTSVGKLEESVEDPDDPCEGLGVTLLEIPVPEPLSILVIHSEGRDTEPNPSSSVPRSRPPLKRTRTLIDSSELGRMQTPSVGTSRVDKLLRYLNQVVFGPGSVDRGFVLDSVRKIVENEVPVPPVREAFGKSFRGTRRTNQEAVLKATPSRYARSGRLIFRGFIILPVLNLHSGGIDYHLYEVCKGNPAVCATVTEMLYSAHKDERSWTIHATLPAKWIPFIFAFVFLVVFCFTLMKMCLSNVVK</sequence>
<name>A0ACB9J9J6_9ASTR</name>
<gene>
    <name evidence="1" type="ORF">L1987_16316</name>
</gene>
<reference evidence="1 2" key="2">
    <citation type="journal article" date="2022" name="Mol. Ecol. Resour.">
        <title>The genomes of chicory, endive, great burdock and yacon provide insights into Asteraceae paleo-polyploidization history and plant inulin production.</title>
        <authorList>
            <person name="Fan W."/>
            <person name="Wang S."/>
            <person name="Wang H."/>
            <person name="Wang A."/>
            <person name="Jiang F."/>
            <person name="Liu H."/>
            <person name="Zhao H."/>
            <person name="Xu D."/>
            <person name="Zhang Y."/>
        </authorList>
    </citation>
    <scope>NUCLEOTIDE SEQUENCE [LARGE SCALE GENOMIC DNA]</scope>
    <source>
        <strain evidence="2">cv. Yunnan</strain>
        <tissue evidence="1">Leaves</tissue>
    </source>
</reference>
<keyword evidence="2" id="KW-1185">Reference proteome</keyword>
<evidence type="ECO:0000313" key="1">
    <source>
        <dbReference type="EMBL" id="KAI3816613.1"/>
    </source>
</evidence>
<proteinExistence type="predicted"/>